<evidence type="ECO:0000256" key="4">
    <source>
        <dbReference type="ARBA" id="ARBA00038388"/>
    </source>
</evidence>
<dbReference type="GO" id="GO:0005886">
    <property type="term" value="C:plasma membrane"/>
    <property type="evidence" value="ECO:0007669"/>
    <property type="project" value="TreeGrafter"/>
</dbReference>
<organism evidence="6 7">
    <name type="scientific">Daejeonella rubra</name>
    <dbReference type="NCBI Taxonomy" id="990371"/>
    <lineage>
        <taxon>Bacteria</taxon>
        <taxon>Pseudomonadati</taxon>
        <taxon>Bacteroidota</taxon>
        <taxon>Sphingobacteriia</taxon>
        <taxon>Sphingobacteriales</taxon>
        <taxon>Sphingobacteriaceae</taxon>
        <taxon>Daejeonella</taxon>
    </lineage>
</organism>
<accession>A0A1G9S2A9</accession>
<dbReference type="InterPro" id="IPR017911">
    <property type="entry name" value="MacB-like_ATP-bd"/>
</dbReference>
<evidence type="ECO:0000256" key="2">
    <source>
        <dbReference type="ARBA" id="ARBA00022741"/>
    </source>
</evidence>
<dbReference type="PROSITE" id="PS00211">
    <property type="entry name" value="ABC_TRANSPORTER_1"/>
    <property type="match status" value="1"/>
</dbReference>
<comment type="similarity">
    <text evidence="4">Belongs to the ABC transporter superfamily. Macrolide exporter (TC 3.A.1.122) family.</text>
</comment>
<dbReference type="GO" id="GO:0098796">
    <property type="term" value="C:membrane protein complex"/>
    <property type="evidence" value="ECO:0007669"/>
    <property type="project" value="UniProtKB-ARBA"/>
</dbReference>
<dbReference type="CDD" id="cd03255">
    <property type="entry name" value="ABC_MJ0796_LolCDE_FtsE"/>
    <property type="match status" value="1"/>
</dbReference>
<dbReference type="Proteomes" id="UP000199226">
    <property type="component" value="Unassembled WGS sequence"/>
</dbReference>
<keyword evidence="2" id="KW-0547">Nucleotide-binding</keyword>
<keyword evidence="3 6" id="KW-0067">ATP-binding</keyword>
<proteinExistence type="inferred from homology"/>
<dbReference type="AlphaFoldDB" id="A0A1G9S2A9"/>
<evidence type="ECO:0000259" key="5">
    <source>
        <dbReference type="PROSITE" id="PS50893"/>
    </source>
</evidence>
<evidence type="ECO:0000256" key="3">
    <source>
        <dbReference type="ARBA" id="ARBA00022840"/>
    </source>
</evidence>
<dbReference type="InterPro" id="IPR015854">
    <property type="entry name" value="ABC_transpr_LolD-like"/>
</dbReference>
<reference evidence="7" key="1">
    <citation type="submission" date="2016-10" db="EMBL/GenBank/DDBJ databases">
        <authorList>
            <person name="Varghese N."/>
            <person name="Submissions S."/>
        </authorList>
    </citation>
    <scope>NUCLEOTIDE SEQUENCE [LARGE SCALE GENOMIC DNA]</scope>
    <source>
        <strain evidence="7">DSM 24536</strain>
    </source>
</reference>
<dbReference type="FunFam" id="3.40.50.300:FF:000032">
    <property type="entry name" value="Export ABC transporter ATP-binding protein"/>
    <property type="match status" value="1"/>
</dbReference>
<dbReference type="EMBL" id="FNHH01000009">
    <property type="protein sequence ID" value="SDM29552.1"/>
    <property type="molecule type" value="Genomic_DNA"/>
</dbReference>
<dbReference type="PROSITE" id="PS50893">
    <property type="entry name" value="ABC_TRANSPORTER_2"/>
    <property type="match status" value="1"/>
</dbReference>
<dbReference type="InterPro" id="IPR017871">
    <property type="entry name" value="ABC_transporter-like_CS"/>
</dbReference>
<dbReference type="PANTHER" id="PTHR24220">
    <property type="entry name" value="IMPORT ATP-BINDING PROTEIN"/>
    <property type="match status" value="1"/>
</dbReference>
<dbReference type="GO" id="GO:0016887">
    <property type="term" value="F:ATP hydrolysis activity"/>
    <property type="evidence" value="ECO:0007669"/>
    <property type="project" value="InterPro"/>
</dbReference>
<dbReference type="Pfam" id="PF00005">
    <property type="entry name" value="ABC_tran"/>
    <property type="match status" value="1"/>
</dbReference>
<dbReference type="GO" id="GO:0005524">
    <property type="term" value="F:ATP binding"/>
    <property type="evidence" value="ECO:0007669"/>
    <property type="project" value="UniProtKB-KW"/>
</dbReference>
<feature type="domain" description="ABC transporter" evidence="5">
    <location>
        <begin position="5"/>
        <end position="238"/>
    </location>
</feature>
<name>A0A1G9S2A9_9SPHI</name>
<protein>
    <submittedName>
        <fullName evidence="6">Putative ABC transport system ATP-binding protein</fullName>
    </submittedName>
</protein>
<evidence type="ECO:0000313" key="7">
    <source>
        <dbReference type="Proteomes" id="UP000199226"/>
    </source>
</evidence>
<evidence type="ECO:0000256" key="1">
    <source>
        <dbReference type="ARBA" id="ARBA00022448"/>
    </source>
</evidence>
<dbReference type="RefSeq" id="WP_090703609.1">
    <property type="nucleotide sequence ID" value="NZ_FNHH01000009.1"/>
</dbReference>
<dbReference type="GO" id="GO:0022857">
    <property type="term" value="F:transmembrane transporter activity"/>
    <property type="evidence" value="ECO:0007669"/>
    <property type="project" value="TreeGrafter"/>
</dbReference>
<dbReference type="SMART" id="SM00382">
    <property type="entry name" value="AAA"/>
    <property type="match status" value="1"/>
</dbReference>
<dbReference type="Gene3D" id="3.40.50.300">
    <property type="entry name" value="P-loop containing nucleotide triphosphate hydrolases"/>
    <property type="match status" value="1"/>
</dbReference>
<keyword evidence="1" id="KW-0813">Transport</keyword>
<gene>
    <name evidence="6" type="ORF">SAMN05421813_10939</name>
</gene>
<dbReference type="SUPFAM" id="SSF52540">
    <property type="entry name" value="P-loop containing nucleoside triphosphate hydrolases"/>
    <property type="match status" value="1"/>
</dbReference>
<sequence length="240" mass="26954">MDTVIDAHNVSKVYNKDTIPVYAVNNVHLHLERGEFTALVGPSGSGKTTLLNMIGGLDKPDEGNIYINGQDITQLSANALIDFRLRNIGFVFQSFNLIPVLTAKENVEFIMQLQKIKRKDRDARVNQLFKQIDMEEKLNERPSKLSGGQQQRVAVARALASKPQFILADEPTANLDTKSASNLLDIMARLNKEENITFLFSTHDQRVIDRARRVITLVDGRIVNDTSVVSTSHMEDKLHN</sequence>
<evidence type="ECO:0000313" key="6">
    <source>
        <dbReference type="EMBL" id="SDM29552.1"/>
    </source>
</evidence>
<dbReference type="OrthoDB" id="9802264at2"/>
<dbReference type="InterPro" id="IPR003593">
    <property type="entry name" value="AAA+_ATPase"/>
</dbReference>
<dbReference type="InterPro" id="IPR027417">
    <property type="entry name" value="P-loop_NTPase"/>
</dbReference>
<dbReference type="STRING" id="990371.SAMN05421813_10939"/>
<keyword evidence="7" id="KW-1185">Reference proteome</keyword>
<dbReference type="InterPro" id="IPR003439">
    <property type="entry name" value="ABC_transporter-like_ATP-bd"/>
</dbReference>